<dbReference type="Gene3D" id="3.40.50.300">
    <property type="entry name" value="P-loop containing nucleotide triphosphate hydrolases"/>
    <property type="match status" value="1"/>
</dbReference>
<dbReference type="EMBL" id="QMIF01000027">
    <property type="protein sequence ID" value="TVM30211.1"/>
    <property type="molecule type" value="Genomic_DNA"/>
</dbReference>
<feature type="domain" description="Novel STAND NTPase 1" evidence="2">
    <location>
        <begin position="265"/>
        <end position="539"/>
    </location>
</feature>
<accession>A0A6P1ZE99</accession>
<reference evidence="3 4" key="1">
    <citation type="submission" date="2018-06" db="EMBL/GenBank/DDBJ databases">
        <title>Complete genome of Desulfovibrio marinus P48SEP.</title>
        <authorList>
            <person name="Crispim J.S."/>
            <person name="Vidigal P.M.P."/>
            <person name="Silva L.C.F."/>
            <person name="Araujo L.C."/>
            <person name="Laguardia C.N."/>
            <person name="Dias R.S."/>
            <person name="Sousa M.P."/>
            <person name="Paula S.O."/>
            <person name="Silva C."/>
        </authorList>
    </citation>
    <scope>NUCLEOTIDE SEQUENCE [LARGE SCALE GENOMIC DNA]</scope>
    <source>
        <strain evidence="3 4">P48SEP</strain>
    </source>
</reference>
<dbReference type="InterPro" id="IPR027417">
    <property type="entry name" value="P-loop_NTPase"/>
</dbReference>
<dbReference type="Pfam" id="PF20703">
    <property type="entry name" value="nSTAND1"/>
    <property type="match status" value="1"/>
</dbReference>
<evidence type="ECO:0000259" key="2">
    <source>
        <dbReference type="Pfam" id="PF20703"/>
    </source>
</evidence>
<evidence type="ECO:0000313" key="4">
    <source>
        <dbReference type="Proteomes" id="UP000434052"/>
    </source>
</evidence>
<sequence length="590" mass="66661">MGKERDGSPPISFSVLWIPLEKPVVFISASRDMAVELDTCRRVVEDIARDLRGSDGIEPYAWKYADHVWTGEKTWQEQIPRPSDPLVRAIICLFGERIGEPLPESFKVPEDLILPDWVAHPWPNNGLEDKIPLTGTLFEFFDSLPKTTAVTGALSKRLRVYIKSDPTTFTQRGLSAEDRRYGFDHFRDRLIERREFKRGPQNEYNEQIDWLDFFCEKQFRSQKTPYELFGAESHEESLEQLRIFLRRDLGRILGITPRRIRRDPKGLLAYQPEDWDILFGRDNDIEDILDSLYRCSQRPDGLPILLLTGLSGQGKSSVLRAGLVGRIRYGNRYSSYDNFRPVLVDASQFGEHDPLIFLATAILEQAGLAEVEKQPALDCIDAGERPAELVRRVRSGLSEGKKLLLAIDQAETLALSLEGNQSANNEHFAQAIIELAQNGLAWTVLTAPHEMENTTASLFRVGNAPGTLRHWLDDPDHKALERIAREAFAQAWVTVDKTLIEDIAGQADDWRHHQASPGAVLPLLSLLLADLVQAERKRQQDLRLQPQSDADTPLAPPSCQTSSTAWGKKRGQIWKNANPLPGDLTPNFPA</sequence>
<dbReference type="OrthoDB" id="9765809at2"/>
<dbReference type="RefSeq" id="WP_144307454.1">
    <property type="nucleotide sequence ID" value="NZ_QMIF01000027.1"/>
</dbReference>
<dbReference type="AlphaFoldDB" id="A0A6P1ZE99"/>
<dbReference type="InterPro" id="IPR049052">
    <property type="entry name" value="nSTAND1"/>
</dbReference>
<gene>
    <name evidence="3" type="ORF">DQK91_21415</name>
</gene>
<organism evidence="3 4">
    <name type="scientific">Oceanidesulfovibrio marinus</name>
    <dbReference type="NCBI Taxonomy" id="370038"/>
    <lineage>
        <taxon>Bacteria</taxon>
        <taxon>Pseudomonadati</taxon>
        <taxon>Thermodesulfobacteriota</taxon>
        <taxon>Desulfovibrionia</taxon>
        <taxon>Desulfovibrionales</taxon>
        <taxon>Desulfovibrionaceae</taxon>
        <taxon>Oceanidesulfovibrio</taxon>
    </lineage>
</organism>
<feature type="region of interest" description="Disordered" evidence="1">
    <location>
        <begin position="539"/>
        <end position="590"/>
    </location>
</feature>
<name>A0A6P1ZE99_9BACT</name>
<evidence type="ECO:0000313" key="3">
    <source>
        <dbReference type="EMBL" id="TVM30211.1"/>
    </source>
</evidence>
<protein>
    <recommendedName>
        <fullName evidence="2">Novel STAND NTPase 1 domain-containing protein</fullName>
    </recommendedName>
</protein>
<proteinExistence type="predicted"/>
<dbReference type="SUPFAM" id="SSF52540">
    <property type="entry name" value="P-loop containing nucleoside triphosphate hydrolases"/>
    <property type="match status" value="1"/>
</dbReference>
<comment type="caution">
    <text evidence="3">The sequence shown here is derived from an EMBL/GenBank/DDBJ whole genome shotgun (WGS) entry which is preliminary data.</text>
</comment>
<evidence type="ECO:0000256" key="1">
    <source>
        <dbReference type="SAM" id="MobiDB-lite"/>
    </source>
</evidence>
<dbReference type="Proteomes" id="UP000434052">
    <property type="component" value="Unassembled WGS sequence"/>
</dbReference>